<evidence type="ECO:0000313" key="2">
    <source>
        <dbReference type="EMBL" id="KDQ09671.1"/>
    </source>
</evidence>
<evidence type="ECO:0000313" key="3">
    <source>
        <dbReference type="Proteomes" id="UP000027195"/>
    </source>
</evidence>
<organism evidence="2 3">
    <name type="scientific">Botryobasidium botryosum (strain FD-172 SS1)</name>
    <dbReference type="NCBI Taxonomy" id="930990"/>
    <lineage>
        <taxon>Eukaryota</taxon>
        <taxon>Fungi</taxon>
        <taxon>Dikarya</taxon>
        <taxon>Basidiomycota</taxon>
        <taxon>Agaricomycotina</taxon>
        <taxon>Agaricomycetes</taxon>
        <taxon>Cantharellales</taxon>
        <taxon>Botryobasidiaceae</taxon>
        <taxon>Botryobasidium</taxon>
    </lineage>
</organism>
<dbReference type="EMBL" id="KL198076">
    <property type="protein sequence ID" value="KDQ09671.1"/>
    <property type="molecule type" value="Genomic_DNA"/>
</dbReference>
<keyword evidence="3" id="KW-1185">Reference proteome</keyword>
<feature type="domain" description="F-box" evidence="1">
    <location>
        <begin position="25"/>
        <end position="78"/>
    </location>
</feature>
<dbReference type="SUPFAM" id="SSF81383">
    <property type="entry name" value="F-box domain"/>
    <property type="match status" value="1"/>
</dbReference>
<dbReference type="Proteomes" id="UP000027195">
    <property type="component" value="Unassembled WGS sequence"/>
</dbReference>
<gene>
    <name evidence="2" type="ORF">BOTBODRAFT_58563</name>
</gene>
<reference evidence="3" key="1">
    <citation type="journal article" date="2014" name="Proc. Natl. Acad. Sci. U.S.A.">
        <title>Extensive sampling of basidiomycete genomes demonstrates inadequacy of the white-rot/brown-rot paradigm for wood decay fungi.</title>
        <authorList>
            <person name="Riley R."/>
            <person name="Salamov A.A."/>
            <person name="Brown D.W."/>
            <person name="Nagy L.G."/>
            <person name="Floudas D."/>
            <person name="Held B.W."/>
            <person name="Levasseur A."/>
            <person name="Lombard V."/>
            <person name="Morin E."/>
            <person name="Otillar R."/>
            <person name="Lindquist E.A."/>
            <person name="Sun H."/>
            <person name="LaButti K.M."/>
            <person name="Schmutz J."/>
            <person name="Jabbour D."/>
            <person name="Luo H."/>
            <person name="Baker S.E."/>
            <person name="Pisabarro A.G."/>
            <person name="Walton J.D."/>
            <person name="Blanchette R.A."/>
            <person name="Henrissat B."/>
            <person name="Martin F."/>
            <person name="Cullen D."/>
            <person name="Hibbett D.S."/>
            <person name="Grigoriev I.V."/>
        </authorList>
    </citation>
    <scope>NUCLEOTIDE SEQUENCE [LARGE SCALE GENOMIC DNA]</scope>
    <source>
        <strain evidence="3">FD-172 SS1</strain>
    </source>
</reference>
<dbReference type="InterPro" id="IPR036047">
    <property type="entry name" value="F-box-like_dom_sf"/>
</dbReference>
<name>A0A067MDJ8_BOTB1</name>
<sequence>MGYDTVHTAHDRSTSRSPYLHLSPISNLPIEILVLISRYAERGTPAPLVGSTLNSLSRVSRSWRAIALGTPGLWTAICDISVPYVDTLLGRSGNRPLRIVRMMEHGLRFPEYMSLVSPHIQTLG</sequence>
<dbReference type="OrthoDB" id="3365698at2759"/>
<dbReference type="InterPro" id="IPR001810">
    <property type="entry name" value="F-box_dom"/>
</dbReference>
<accession>A0A067MDJ8</accession>
<dbReference type="Gene3D" id="1.20.1280.50">
    <property type="match status" value="1"/>
</dbReference>
<dbReference type="STRING" id="930990.A0A067MDJ8"/>
<dbReference type="InParanoid" id="A0A067MDJ8"/>
<evidence type="ECO:0000259" key="1">
    <source>
        <dbReference type="Pfam" id="PF12937"/>
    </source>
</evidence>
<dbReference type="AlphaFoldDB" id="A0A067MDJ8"/>
<dbReference type="Pfam" id="PF12937">
    <property type="entry name" value="F-box-like"/>
    <property type="match status" value="1"/>
</dbReference>
<proteinExistence type="predicted"/>
<protein>
    <recommendedName>
        <fullName evidence="1">F-box domain-containing protein</fullName>
    </recommendedName>
</protein>
<dbReference type="HOGENOM" id="CLU_2003543_0_0_1"/>